<dbReference type="RefSeq" id="WP_306879905.1">
    <property type="nucleotide sequence ID" value="NZ_JAUSSW010000021.1"/>
</dbReference>
<keyword evidence="1" id="KW-1133">Transmembrane helix</keyword>
<feature type="transmembrane region" description="Helical" evidence="1">
    <location>
        <begin position="138"/>
        <end position="156"/>
    </location>
</feature>
<evidence type="ECO:0008006" key="4">
    <source>
        <dbReference type="Google" id="ProtNLM"/>
    </source>
</evidence>
<proteinExistence type="predicted"/>
<dbReference type="EMBL" id="JAUSSW010000021">
    <property type="protein sequence ID" value="MDQ0104673.1"/>
    <property type="molecule type" value="Genomic_DNA"/>
</dbReference>
<organism evidence="2 3">
    <name type="scientific">Paenarthrobacter nicotinovorans</name>
    <name type="common">Arthrobacter nicotinovorans</name>
    <dbReference type="NCBI Taxonomy" id="29320"/>
    <lineage>
        <taxon>Bacteria</taxon>
        <taxon>Bacillati</taxon>
        <taxon>Actinomycetota</taxon>
        <taxon>Actinomycetes</taxon>
        <taxon>Micrococcales</taxon>
        <taxon>Micrococcaceae</taxon>
        <taxon>Paenarthrobacter</taxon>
    </lineage>
</organism>
<feature type="transmembrane region" description="Helical" evidence="1">
    <location>
        <begin position="12"/>
        <end position="36"/>
    </location>
</feature>
<accession>A0ABT9TSL2</accession>
<comment type="caution">
    <text evidence="2">The sequence shown here is derived from an EMBL/GenBank/DDBJ whole genome shotgun (WGS) entry which is preliminary data.</text>
</comment>
<feature type="transmembrane region" description="Helical" evidence="1">
    <location>
        <begin position="97"/>
        <end position="118"/>
    </location>
</feature>
<keyword evidence="1" id="KW-0472">Membrane</keyword>
<name>A0ABT9TSL2_PAENI</name>
<gene>
    <name evidence="2" type="ORF">J2T10_004349</name>
</gene>
<keyword evidence="3" id="KW-1185">Reference proteome</keyword>
<evidence type="ECO:0000256" key="1">
    <source>
        <dbReference type="SAM" id="Phobius"/>
    </source>
</evidence>
<evidence type="ECO:0000313" key="2">
    <source>
        <dbReference type="EMBL" id="MDQ0104673.1"/>
    </source>
</evidence>
<keyword evidence="1" id="KW-0812">Transmembrane</keyword>
<dbReference type="Proteomes" id="UP001244563">
    <property type="component" value="Unassembled WGS sequence"/>
</dbReference>
<feature type="transmembrane region" description="Helical" evidence="1">
    <location>
        <begin position="67"/>
        <end position="90"/>
    </location>
</feature>
<evidence type="ECO:0000313" key="3">
    <source>
        <dbReference type="Proteomes" id="UP001244563"/>
    </source>
</evidence>
<protein>
    <recommendedName>
        <fullName evidence="4">DUF998 domain-containing protein</fullName>
    </recommendedName>
</protein>
<sequence>MGTIGGSNRTPRVIASLFGLAAIAAFAVVGAFQILVWNPLAAVPGASLDEIHEGLARANESISAPTVVTWAFLGTALGAVVVLLSAVGSLGRLRTVVLLDLLILGLGAPSYSLVSFHAGMALADAFFISGGDYAPWGGVLYTVSAAALLAGLIVVVTNGRSGAAPATA</sequence>
<reference evidence="2 3" key="1">
    <citation type="submission" date="2023-07" db="EMBL/GenBank/DDBJ databases">
        <title>Sorghum-associated microbial communities from plants grown in Nebraska, USA.</title>
        <authorList>
            <person name="Schachtman D."/>
        </authorList>
    </citation>
    <scope>NUCLEOTIDE SEQUENCE [LARGE SCALE GENOMIC DNA]</scope>
    <source>
        <strain evidence="2 3">CC523</strain>
    </source>
</reference>